<feature type="domain" description="N-acetyltransferase" evidence="1">
    <location>
        <begin position="4"/>
        <end position="148"/>
    </location>
</feature>
<dbReference type="Proteomes" id="UP000198990">
    <property type="component" value="Unassembled WGS sequence"/>
</dbReference>
<accession>A0A1H7X6N6</accession>
<evidence type="ECO:0000313" key="2">
    <source>
        <dbReference type="EMBL" id="SEM29363.1"/>
    </source>
</evidence>
<dbReference type="InterPro" id="IPR016181">
    <property type="entry name" value="Acyl_CoA_acyltransferase"/>
</dbReference>
<gene>
    <name evidence="2" type="ORF">SAMN04488008_11422</name>
</gene>
<dbReference type="SUPFAM" id="SSF55729">
    <property type="entry name" value="Acyl-CoA N-acyltransferases (Nat)"/>
    <property type="match status" value="1"/>
</dbReference>
<evidence type="ECO:0000313" key="3">
    <source>
        <dbReference type="Proteomes" id="UP000198990"/>
    </source>
</evidence>
<dbReference type="CDD" id="cd04301">
    <property type="entry name" value="NAT_SF"/>
    <property type="match status" value="1"/>
</dbReference>
<dbReference type="GO" id="GO:0016747">
    <property type="term" value="F:acyltransferase activity, transferring groups other than amino-acyl groups"/>
    <property type="evidence" value="ECO:0007669"/>
    <property type="project" value="InterPro"/>
</dbReference>
<dbReference type="AlphaFoldDB" id="A0A1H7X6N6"/>
<protein>
    <submittedName>
        <fullName evidence="2">ElaA protein</fullName>
    </submittedName>
</protein>
<keyword evidence="3" id="KW-1185">Reference proteome</keyword>
<reference evidence="3" key="1">
    <citation type="submission" date="2016-10" db="EMBL/GenBank/DDBJ databases">
        <authorList>
            <person name="Varghese N."/>
            <person name="Submissions S."/>
        </authorList>
    </citation>
    <scope>NUCLEOTIDE SEQUENCE [LARGE SCALE GENOMIC DNA]</scope>
    <source>
        <strain evidence="3">DSM 16471</strain>
    </source>
</reference>
<dbReference type="OrthoDB" id="9796171at2"/>
<name>A0A1H7X6N6_9FLAO</name>
<evidence type="ECO:0000259" key="1">
    <source>
        <dbReference type="PROSITE" id="PS51186"/>
    </source>
</evidence>
<organism evidence="2 3">
    <name type="scientific">Maribacter orientalis</name>
    <dbReference type="NCBI Taxonomy" id="228957"/>
    <lineage>
        <taxon>Bacteria</taxon>
        <taxon>Pseudomonadati</taxon>
        <taxon>Bacteroidota</taxon>
        <taxon>Flavobacteriia</taxon>
        <taxon>Flavobacteriales</taxon>
        <taxon>Flavobacteriaceae</taxon>
        <taxon>Maribacter</taxon>
    </lineage>
</organism>
<dbReference type="PROSITE" id="PS51186">
    <property type="entry name" value="GNAT"/>
    <property type="match status" value="1"/>
</dbReference>
<dbReference type="InterPro" id="IPR000182">
    <property type="entry name" value="GNAT_dom"/>
</dbReference>
<dbReference type="Pfam" id="PF13673">
    <property type="entry name" value="Acetyltransf_10"/>
    <property type="match status" value="1"/>
</dbReference>
<dbReference type="EMBL" id="FNZN01000014">
    <property type="protein sequence ID" value="SEM29363.1"/>
    <property type="molecule type" value="Genomic_DNA"/>
</dbReference>
<dbReference type="RefSeq" id="WP_091627555.1">
    <property type="nucleotide sequence ID" value="NZ_FNZN01000014.1"/>
</dbReference>
<proteinExistence type="predicted"/>
<sequence>MLDIKVKKFNELSIQELYSLLKLRSEIFVVEQDCVYQDLDGKDAKALHVIGINNNNEVVAYTRIFKPGDYFDIASIGRVAVHKDYRKYGYGKDIMQASINAVNEKFKEQQIKISAQTYLDKFYTELGFKAIGEGYLEDGIPHIQMVKK</sequence>
<dbReference type="Gene3D" id="3.40.630.30">
    <property type="match status" value="1"/>
</dbReference>